<evidence type="ECO:0000259" key="9">
    <source>
        <dbReference type="PROSITE" id="PS51837"/>
    </source>
</evidence>
<evidence type="ECO:0000256" key="8">
    <source>
        <dbReference type="SAM" id="Phobius"/>
    </source>
</evidence>
<evidence type="ECO:0000256" key="7">
    <source>
        <dbReference type="ARBA" id="ARBA00023136"/>
    </source>
</evidence>
<dbReference type="Pfam" id="PF10601">
    <property type="entry name" value="zf-LITAF-like"/>
    <property type="match status" value="1"/>
</dbReference>
<dbReference type="InterPro" id="IPR037519">
    <property type="entry name" value="LITAF_fam"/>
</dbReference>
<name>A0A6G1PAM4_CHAAH</name>
<comment type="subcellular location">
    <subcellularLocation>
        <location evidence="1">Endosome membrane</location>
        <topology evidence="1">Peripheral membrane protein</topology>
        <orientation evidence="1">Cytoplasmic side</orientation>
    </subcellularLocation>
    <subcellularLocation>
        <location evidence="2">Late endosome membrane</location>
    </subcellularLocation>
    <subcellularLocation>
        <location evidence="3">Lysosome membrane</location>
        <topology evidence="3">Peripheral membrane protein</topology>
        <orientation evidence="3">Cytoplasmic side</orientation>
    </subcellularLocation>
</comment>
<feature type="domain" description="LITAF" evidence="9">
    <location>
        <begin position="57"/>
        <end position="139"/>
    </location>
</feature>
<keyword evidence="8" id="KW-1133">Transmembrane helix</keyword>
<organism evidence="10 11">
    <name type="scientific">Channa argus</name>
    <name type="common">Northern snakehead</name>
    <name type="synonym">Ophicephalus argus</name>
    <dbReference type="NCBI Taxonomy" id="215402"/>
    <lineage>
        <taxon>Eukaryota</taxon>
        <taxon>Metazoa</taxon>
        <taxon>Chordata</taxon>
        <taxon>Craniata</taxon>
        <taxon>Vertebrata</taxon>
        <taxon>Euteleostomi</taxon>
        <taxon>Actinopterygii</taxon>
        <taxon>Neopterygii</taxon>
        <taxon>Teleostei</taxon>
        <taxon>Neoteleostei</taxon>
        <taxon>Acanthomorphata</taxon>
        <taxon>Anabantaria</taxon>
        <taxon>Anabantiformes</taxon>
        <taxon>Channoidei</taxon>
        <taxon>Channidae</taxon>
        <taxon>Channa</taxon>
    </lineage>
</organism>
<keyword evidence="8" id="KW-0812">Transmembrane</keyword>
<dbReference type="OrthoDB" id="4713066at2759"/>
<protein>
    <submittedName>
        <fullName evidence="10">Lipopolysaccharide-induced tumor necrosis factor-alpha factor-like protein</fullName>
    </submittedName>
</protein>
<accession>A0A6G1PAM4</accession>
<keyword evidence="5" id="KW-0479">Metal-binding</keyword>
<dbReference type="GO" id="GO:0008270">
    <property type="term" value="F:zinc ion binding"/>
    <property type="evidence" value="ECO:0007669"/>
    <property type="project" value="TreeGrafter"/>
</dbReference>
<evidence type="ECO:0000256" key="2">
    <source>
        <dbReference type="ARBA" id="ARBA00004414"/>
    </source>
</evidence>
<keyword evidence="11" id="KW-1185">Reference proteome</keyword>
<evidence type="ECO:0000256" key="6">
    <source>
        <dbReference type="ARBA" id="ARBA00022833"/>
    </source>
</evidence>
<dbReference type="PANTHER" id="PTHR23292:SF45">
    <property type="entry name" value="LIPOPOLYSACCHARIDE-INDUCED TUMOR NECROSIS FACTOR-ALPHA FACTOR HOMOLOG"/>
    <property type="match status" value="1"/>
</dbReference>
<evidence type="ECO:0000313" key="10">
    <source>
        <dbReference type="EMBL" id="KAF3687350.1"/>
    </source>
</evidence>
<dbReference type="InterPro" id="IPR006629">
    <property type="entry name" value="LITAF"/>
</dbReference>
<evidence type="ECO:0000256" key="5">
    <source>
        <dbReference type="ARBA" id="ARBA00022723"/>
    </source>
</evidence>
<dbReference type="GO" id="GO:0098560">
    <property type="term" value="C:cytoplasmic side of late endosome membrane"/>
    <property type="evidence" value="ECO:0007669"/>
    <property type="project" value="TreeGrafter"/>
</dbReference>
<dbReference type="PROSITE" id="PS51837">
    <property type="entry name" value="LITAF"/>
    <property type="match status" value="1"/>
</dbReference>
<feature type="transmembrane region" description="Helical" evidence="8">
    <location>
        <begin position="93"/>
        <end position="115"/>
    </location>
</feature>
<evidence type="ECO:0000313" key="11">
    <source>
        <dbReference type="Proteomes" id="UP000503349"/>
    </source>
</evidence>
<comment type="similarity">
    <text evidence="4">Belongs to the CDIP1/LITAF family.</text>
</comment>
<proteinExistence type="inferred from homology"/>
<dbReference type="Proteomes" id="UP000503349">
    <property type="component" value="Chromosome 3"/>
</dbReference>
<evidence type="ECO:0000256" key="4">
    <source>
        <dbReference type="ARBA" id="ARBA00005975"/>
    </source>
</evidence>
<reference evidence="11" key="2">
    <citation type="submission" date="2019-02" db="EMBL/GenBank/DDBJ databases">
        <title>Opniocepnalus argus Var Kimnra genome.</title>
        <authorList>
            <person name="Zhou C."/>
            <person name="Xiao S."/>
        </authorList>
    </citation>
    <scope>NUCLEOTIDE SEQUENCE [LARGE SCALE GENOMIC DNA]</scope>
</reference>
<dbReference type="AlphaFoldDB" id="A0A6G1PAM4"/>
<dbReference type="SMART" id="SM00714">
    <property type="entry name" value="LITAF"/>
    <property type="match status" value="1"/>
</dbReference>
<gene>
    <name evidence="10" type="ORF">EXN66_Car003022</name>
</gene>
<dbReference type="PANTHER" id="PTHR23292">
    <property type="entry name" value="LIPOPOLYSACCHARIDE-INDUCED TUMOR NECROSIS FACTOR-ALPHA FACTOR"/>
    <property type="match status" value="1"/>
</dbReference>
<sequence length="140" mass="15496">MEKGQGPPPGMQFAQMPAPPYPGPEQTAGMYPSPAQPVQHPVYQYTSPQQPHVLQPVNQVVVVQQLPTDAPGQMMCPSCRNSVVTSIQYKNGLLTWLICGILGFFLCWPCCWIPFCVDSTKDVEHICPVCNSILSVHKRM</sequence>
<keyword evidence="6" id="KW-0862">Zinc</keyword>
<dbReference type="EMBL" id="CM015714">
    <property type="protein sequence ID" value="KAF3687350.1"/>
    <property type="molecule type" value="Genomic_DNA"/>
</dbReference>
<dbReference type="GO" id="GO:0098574">
    <property type="term" value="C:cytoplasmic side of lysosomal membrane"/>
    <property type="evidence" value="ECO:0007669"/>
    <property type="project" value="TreeGrafter"/>
</dbReference>
<dbReference type="GO" id="GO:0005634">
    <property type="term" value="C:nucleus"/>
    <property type="evidence" value="ECO:0007669"/>
    <property type="project" value="TreeGrafter"/>
</dbReference>
<evidence type="ECO:0000256" key="3">
    <source>
        <dbReference type="ARBA" id="ARBA00004630"/>
    </source>
</evidence>
<reference evidence="10 11" key="1">
    <citation type="submission" date="2019-02" db="EMBL/GenBank/DDBJ databases">
        <title>Opniocepnalus argus genome.</title>
        <authorList>
            <person name="Zhou C."/>
            <person name="Xiao S."/>
        </authorList>
    </citation>
    <scope>NUCLEOTIDE SEQUENCE [LARGE SCALE GENOMIC DNA]</scope>
    <source>
        <strain evidence="10">OARG1902GOOAL</strain>
        <tissue evidence="10">Muscle</tissue>
    </source>
</reference>
<keyword evidence="7 8" id="KW-0472">Membrane</keyword>
<evidence type="ECO:0000256" key="1">
    <source>
        <dbReference type="ARBA" id="ARBA00004125"/>
    </source>
</evidence>